<dbReference type="RefSeq" id="WP_216814867.1">
    <property type="nucleotide sequence ID" value="NZ_JAELVF020000001.1"/>
</dbReference>
<dbReference type="GO" id="GO:0044550">
    <property type="term" value="P:secondary metabolite biosynthetic process"/>
    <property type="evidence" value="ECO:0007669"/>
    <property type="project" value="TreeGrafter"/>
</dbReference>
<dbReference type="Pfam" id="PF00501">
    <property type="entry name" value="AMP-binding"/>
    <property type="match status" value="1"/>
</dbReference>
<name>A0A949JF12_9ACTN</name>
<dbReference type="InterPro" id="IPR000873">
    <property type="entry name" value="AMP-dep_synth/lig_dom"/>
</dbReference>
<dbReference type="FunFam" id="1.10.1200.10:FF:000005">
    <property type="entry name" value="Nonribosomal peptide synthetase 1"/>
    <property type="match status" value="2"/>
</dbReference>
<dbReference type="PANTHER" id="PTHR45527:SF1">
    <property type="entry name" value="FATTY ACID SYNTHASE"/>
    <property type="match status" value="1"/>
</dbReference>
<dbReference type="PROSITE" id="PS50075">
    <property type="entry name" value="CARRIER"/>
    <property type="match status" value="2"/>
</dbReference>
<dbReference type="FunFam" id="3.40.50.12780:FF:000012">
    <property type="entry name" value="Non-ribosomal peptide synthetase"/>
    <property type="match status" value="1"/>
</dbReference>
<organism evidence="5 6">
    <name type="scientific">Streptomyces tardus</name>
    <dbReference type="NCBI Taxonomy" id="2780544"/>
    <lineage>
        <taxon>Bacteria</taxon>
        <taxon>Bacillati</taxon>
        <taxon>Actinomycetota</taxon>
        <taxon>Actinomycetes</taxon>
        <taxon>Kitasatosporales</taxon>
        <taxon>Streptomycetaceae</taxon>
        <taxon>Streptomyces</taxon>
    </lineage>
</organism>
<dbReference type="FunFam" id="2.30.38.10:FF:000001">
    <property type="entry name" value="Non-ribosomal peptide synthetase PvdI"/>
    <property type="match status" value="1"/>
</dbReference>
<dbReference type="Pfam" id="PF00668">
    <property type="entry name" value="Condensation"/>
    <property type="match status" value="5"/>
</dbReference>
<dbReference type="InterPro" id="IPR020806">
    <property type="entry name" value="PKS_PP-bd"/>
</dbReference>
<dbReference type="NCBIfam" id="TIGR01733">
    <property type="entry name" value="AA-adenyl-dom"/>
    <property type="match status" value="1"/>
</dbReference>
<evidence type="ECO:0000256" key="2">
    <source>
        <dbReference type="ARBA" id="ARBA00022450"/>
    </source>
</evidence>
<evidence type="ECO:0000259" key="4">
    <source>
        <dbReference type="PROSITE" id="PS50075"/>
    </source>
</evidence>
<gene>
    <name evidence="5" type="ORF">JGS22_006530</name>
</gene>
<keyword evidence="2" id="KW-0596">Phosphopantetheine</keyword>
<feature type="domain" description="Carrier" evidence="4">
    <location>
        <begin position="1451"/>
        <end position="1526"/>
    </location>
</feature>
<dbReference type="CDD" id="cd19543">
    <property type="entry name" value="DCL_NRPS"/>
    <property type="match status" value="1"/>
</dbReference>
<comment type="cofactor">
    <cofactor evidence="1">
        <name>pantetheine 4'-phosphate</name>
        <dbReference type="ChEBI" id="CHEBI:47942"/>
    </cofactor>
</comment>
<dbReference type="InterPro" id="IPR006162">
    <property type="entry name" value="Ppantetheine_attach_site"/>
</dbReference>
<evidence type="ECO:0000313" key="5">
    <source>
        <dbReference type="EMBL" id="MBU7597299.1"/>
    </source>
</evidence>
<dbReference type="GO" id="GO:0003824">
    <property type="term" value="F:catalytic activity"/>
    <property type="evidence" value="ECO:0007669"/>
    <property type="project" value="InterPro"/>
</dbReference>
<dbReference type="PROSITE" id="PS00012">
    <property type="entry name" value="PHOSPHOPANTETHEINE"/>
    <property type="match status" value="2"/>
</dbReference>
<evidence type="ECO:0000256" key="1">
    <source>
        <dbReference type="ARBA" id="ARBA00001957"/>
    </source>
</evidence>
<keyword evidence="6" id="KW-1185">Reference proteome</keyword>
<dbReference type="InterPro" id="IPR010071">
    <property type="entry name" value="AA_adenyl_dom"/>
</dbReference>
<protein>
    <submittedName>
        <fullName evidence="5">Amino acid adenylation domain-containing protein</fullName>
    </submittedName>
</protein>
<sequence length="1840" mass="200512">MTSNELFEEILPLAPLQEGMLFHATYDEDALDVYTVRLAVDFEGPFDIATFREAVRALLVRRNNLRAGFLSENLSKPVQVIPREFETPVVVHDLSELAEDSRQSRLAELAAEEEAVRFDLANPPLLRFTVVRLAERDWRLMFSCHHILLDGWSMPLVLGELFELYQREGDASGLPDATPFKLYLAWLRKQDKEAALDAWRTALEGLPGPTKVAPEASDTVSALPGGTTVDLPEEQSAALTALARRLGVTVNTVVQVGWGLLLSRLTDRRDLVFGATVSGRPAEIEGVESIVGLFINTVPVRMRLDAAESLRELLIRVQDEQSALLDHHYVGLTDIQRAAGHNGLFDSMVAFESYPVDEGLKGSLGELTITGVSGSDATHYPLTLIVVPGDRLQLRLGFRQNLFTEETAGALLGGLEQLLARIATDDGAQAEEAAAAVELPEGWTVAAADSVAASGSSVSDLTAAPGGGRAARTPHEEVLCGLFAEALGVASVSIDDNFFDLGGHSLMATKLVSRIRSVFEIELPVRALFDAQTVAALAERVSGSVDDGRSAIQPMERPEQIPLSFAQRRLWFLNRMEGPGATYNIPLTVRLTGPLNHTALRHALRDILHRHETLRTTYPDHDGQPWQHITPTTHTTLPYTTQTTTETTLEDDLNTLATTGFDLTTQLPIRITLLQITPTDHILNLTIHHIATDGWSQAPLAQDLTTAYTAHNQGTTPNWQPLPVQYADYALWQHDTLGNENDPDSPITTQLPPRLHNDLQNLARTTRSSLFMVLQTGITGLLNKLGAGTDIPLGTAIAGRTDTALDNLIGFFINTLVLRTDASGDPTFRELLNRTRTTDLTAQPLNTQTGAAKFDLGFNFIEEKGEDGQPAGIEVTVEYATDLFDEETVERLTRRLGRLLSLAVADPEMPISQFDLLEPDEWQQLTAGGSGAQDAAGTDDEALDTVAGLFAEQAARTPARTAIVAADAHLTYAELDARSTRLATHLTAHGVQHGDTVAIAVPRSAAHTVAHLAVLRAGAVCLPLETDHPAGRIARLLDDTAPVAVLTTRNVHATLPETDAPVVVLDDAETAHELAVLPADPTAFPAPLPDSPAYLLHPSGSAGRPKGVLVPHRGIANRLRWMRDNHELGAEDRVLYKAPADLDVSVWELLSPLVAGAVQIVAEPGSHRDPARLAALIEHTEVTCLHFAPSLLREFLAEAGADTYAGLRRVFLSGEPLATVPADELRELLPHAEIHLLYGATEASFDSLARDARDAEGAYPAAGRLIRNTRAYVLDSQLSPMPTGSAGELYLGGAGLAHGYLGRPALTAERFVADPYGPAGSRLYRTGDLARITRVGTVELIGRTDDRITIGGRHVEPAEVERVLTLHRGVDVALVTTRPSPSGEVVLVAYHTPIDPDAPAEAEALRTYLAQELPDYTVPAHYVSLAAFPRLEDGGIDHAELPEPRREAVRPPRNDIEQTLCDLFSELLGKHVNNIDDSFFDLGGHSLLATKLVSRVRSTFSIELPFRDIFDAQTVAALAERVSGSVDDGRSAIQPMERPEQIPLSFAQRRLWFLNRMEGPGATYNIPLTVRLTGPLNHTALRHALRDILHRHETLRTTYPDHDGQPWQHITPTTHTTLPYTTQTTTETTLEDDLNTLATTGFDLTTQLPIRITLLQITPTDHILNLTIHHIATDGWSQAPLAQDLTTAYTAHNQGTTPNWQPLPVQYADYALWQHDTLGNENDPDSPITTQLPPRLHNDLQNLARTTRSSLFMVLQTGITGLLNKLGAGTDIPLGTAIAGRTDTALDNLIGFFINTLVLRTDASGDPTFRELLNRTRTTDLTAYNHQDLPFEQLVHALQP</sequence>
<dbReference type="PANTHER" id="PTHR45527">
    <property type="entry name" value="NONRIBOSOMAL PEPTIDE SYNTHETASE"/>
    <property type="match status" value="1"/>
</dbReference>
<comment type="caution">
    <text evidence="5">The sequence shown here is derived from an EMBL/GenBank/DDBJ whole genome shotgun (WGS) entry which is preliminary data.</text>
</comment>
<proteinExistence type="predicted"/>
<dbReference type="Pfam" id="PF00550">
    <property type="entry name" value="PP-binding"/>
    <property type="match status" value="2"/>
</dbReference>
<dbReference type="EMBL" id="JAELVF020000001">
    <property type="protein sequence ID" value="MBU7597299.1"/>
    <property type="molecule type" value="Genomic_DNA"/>
</dbReference>
<dbReference type="GO" id="GO:0043041">
    <property type="term" value="P:amino acid activation for nonribosomal peptide biosynthetic process"/>
    <property type="evidence" value="ECO:0007669"/>
    <property type="project" value="TreeGrafter"/>
</dbReference>
<reference evidence="5" key="1">
    <citation type="submission" date="2021-06" db="EMBL/GenBank/DDBJ databases">
        <title>Sequencing of actinobacteria type strains.</title>
        <authorList>
            <person name="Nguyen G.-S."/>
            <person name="Wentzel A."/>
        </authorList>
    </citation>
    <scope>NUCLEOTIDE SEQUENCE</scope>
    <source>
        <strain evidence="5">P38-E01</strain>
    </source>
</reference>
<dbReference type="InterPro" id="IPR009081">
    <property type="entry name" value="PP-bd_ACP"/>
</dbReference>
<dbReference type="Proteomes" id="UP000694501">
    <property type="component" value="Unassembled WGS sequence"/>
</dbReference>
<feature type="non-terminal residue" evidence="5">
    <location>
        <position position="1840"/>
    </location>
</feature>
<evidence type="ECO:0000313" key="6">
    <source>
        <dbReference type="Proteomes" id="UP000694501"/>
    </source>
</evidence>
<dbReference type="InterPro" id="IPR001242">
    <property type="entry name" value="Condensation_dom"/>
</dbReference>
<accession>A0A949JF12</accession>
<dbReference type="GO" id="GO:0031177">
    <property type="term" value="F:phosphopantetheine binding"/>
    <property type="evidence" value="ECO:0007669"/>
    <property type="project" value="InterPro"/>
</dbReference>
<dbReference type="GO" id="GO:0017000">
    <property type="term" value="P:antibiotic biosynthetic process"/>
    <property type="evidence" value="ECO:0007669"/>
    <property type="project" value="UniProtKB-ARBA"/>
</dbReference>
<evidence type="ECO:0000256" key="3">
    <source>
        <dbReference type="ARBA" id="ARBA00022553"/>
    </source>
</evidence>
<keyword evidence="3" id="KW-0597">Phosphoprotein</keyword>
<dbReference type="SMART" id="SM00823">
    <property type="entry name" value="PKS_PP"/>
    <property type="match status" value="2"/>
</dbReference>
<dbReference type="GO" id="GO:0005829">
    <property type="term" value="C:cytosol"/>
    <property type="evidence" value="ECO:0007669"/>
    <property type="project" value="TreeGrafter"/>
</dbReference>
<feature type="domain" description="Carrier" evidence="4">
    <location>
        <begin position="470"/>
        <end position="545"/>
    </location>
</feature>